<evidence type="ECO:0000313" key="2">
    <source>
        <dbReference type="EMBL" id="MBK3516176.1"/>
    </source>
</evidence>
<comment type="caution">
    <text evidence="2">The sequence shown here is derived from an EMBL/GenBank/DDBJ whole genome shotgun (WGS) entry which is preliminary data.</text>
</comment>
<evidence type="ECO:0000313" key="3">
    <source>
        <dbReference type="Proteomes" id="UP000605676"/>
    </source>
</evidence>
<organism evidence="2 3">
    <name type="scientific">Carboxylicivirga marina</name>
    <dbReference type="NCBI Taxonomy" id="2800988"/>
    <lineage>
        <taxon>Bacteria</taxon>
        <taxon>Pseudomonadati</taxon>
        <taxon>Bacteroidota</taxon>
        <taxon>Bacteroidia</taxon>
        <taxon>Marinilabiliales</taxon>
        <taxon>Marinilabiliaceae</taxon>
        <taxon>Carboxylicivirga</taxon>
    </lineage>
</organism>
<dbReference type="Proteomes" id="UP000605676">
    <property type="component" value="Unassembled WGS sequence"/>
</dbReference>
<sequence>KTEHIGKIWSHVRHCSFWGFKGLFLGYWDGKSFFSIDFSLHKEKGKNEKTPYGLKTKQRKAQYSKKRKKASCGYLREQELTDDKISTAISMIKRAVKQKLDVQYVLMDSWFFCESILKSVFSLKTGMHIVGMVKMAKAKYSYKGDLYTAKELAQLLKRRKKVKKEKALNLFCAEVQVEYKSVPLKLFFCKTSKRGKWHLLATTNTKLGILKAYKIYSIRWSIEVFFKESKQYFALGKSQSQDFDAQIADVSLAMIEYNVFSLAKRYDAYESMGGLFEHVKDNATEMTISFRIWGFILELLRIIAEFIDGDFNELITKVIKNKPEDNKIFRLIEMQLSSAA</sequence>
<gene>
    <name evidence="2" type="ORF">JIV24_02410</name>
</gene>
<dbReference type="InterPro" id="IPR012337">
    <property type="entry name" value="RNaseH-like_sf"/>
</dbReference>
<keyword evidence="3" id="KW-1185">Reference proteome</keyword>
<dbReference type="SUPFAM" id="SSF53098">
    <property type="entry name" value="Ribonuclease H-like"/>
    <property type="match status" value="1"/>
</dbReference>
<name>A0ABS1HEW5_9BACT</name>
<feature type="domain" description="Transposase IS4-like" evidence="1">
    <location>
        <begin position="95"/>
        <end position="258"/>
    </location>
</feature>
<evidence type="ECO:0000259" key="1">
    <source>
        <dbReference type="Pfam" id="PF01609"/>
    </source>
</evidence>
<reference evidence="2 3" key="1">
    <citation type="submission" date="2021-01" db="EMBL/GenBank/DDBJ databases">
        <title>Carboxyliciviraga sp.nov., isolated from coastal sediments.</title>
        <authorList>
            <person name="Lu D."/>
            <person name="Zhang T."/>
        </authorList>
    </citation>
    <scope>NUCLEOTIDE SEQUENCE [LARGE SCALE GENOMIC DNA]</scope>
    <source>
        <strain evidence="2 3">N1Y132</strain>
    </source>
</reference>
<dbReference type="InterPro" id="IPR002559">
    <property type="entry name" value="Transposase_11"/>
</dbReference>
<dbReference type="RefSeq" id="WP_200463407.1">
    <property type="nucleotide sequence ID" value="NZ_JAENRR010000003.1"/>
</dbReference>
<proteinExistence type="predicted"/>
<protein>
    <submittedName>
        <fullName evidence="2">Transposase</fullName>
    </submittedName>
</protein>
<feature type="non-terminal residue" evidence="2">
    <location>
        <position position="1"/>
    </location>
</feature>
<dbReference type="Pfam" id="PF01609">
    <property type="entry name" value="DDE_Tnp_1"/>
    <property type="match status" value="1"/>
</dbReference>
<dbReference type="EMBL" id="JAENRR010000003">
    <property type="protein sequence ID" value="MBK3516176.1"/>
    <property type="molecule type" value="Genomic_DNA"/>
</dbReference>
<accession>A0ABS1HEW5</accession>